<dbReference type="InterPro" id="IPR041881">
    <property type="entry name" value="PqqD_sf"/>
</dbReference>
<dbReference type="Proteomes" id="UP000249061">
    <property type="component" value="Unassembled WGS sequence"/>
</dbReference>
<comment type="caution">
    <text evidence="1">The sequence shown here is derived from an EMBL/GenBank/DDBJ whole genome shotgun (WGS) entry which is preliminary data.</text>
</comment>
<dbReference type="InterPro" id="IPR008792">
    <property type="entry name" value="PQQD"/>
</dbReference>
<name>A0A2W5TQU6_9BACT</name>
<dbReference type="Gene3D" id="1.10.10.1150">
    <property type="entry name" value="Coenzyme PQQ synthesis protein D (PqqD)"/>
    <property type="match status" value="1"/>
</dbReference>
<sequence length="95" mass="10056">MGTVFTKSGQVVGRDFMGEFILVPLAGRTANLTSIFAANDVGALIWKLIDGQHDADAIVDAVVAEFDTTRAQAAADYAVFLEQLKQVGAVTEVTP</sequence>
<reference evidence="1 2" key="1">
    <citation type="submission" date="2017-08" db="EMBL/GenBank/DDBJ databases">
        <title>Infants hospitalized years apart are colonized by the same room-sourced microbial strains.</title>
        <authorList>
            <person name="Brooks B."/>
            <person name="Olm M.R."/>
            <person name="Firek B.A."/>
            <person name="Baker R."/>
            <person name="Thomas B.C."/>
            <person name="Morowitz M.J."/>
            <person name="Banfield J.F."/>
        </authorList>
    </citation>
    <scope>NUCLEOTIDE SEQUENCE [LARGE SCALE GENOMIC DNA]</scope>
    <source>
        <strain evidence="1">S2_003_000_R2_14</strain>
    </source>
</reference>
<protein>
    <recommendedName>
        <fullName evidence="3">PqqD family protein</fullName>
    </recommendedName>
</protein>
<dbReference type="Pfam" id="PF05402">
    <property type="entry name" value="PqqD"/>
    <property type="match status" value="1"/>
</dbReference>
<dbReference type="EMBL" id="QFQP01000006">
    <property type="protein sequence ID" value="PZR14956.1"/>
    <property type="molecule type" value="Genomic_DNA"/>
</dbReference>
<accession>A0A2W5TQU6</accession>
<evidence type="ECO:0000313" key="2">
    <source>
        <dbReference type="Proteomes" id="UP000249061"/>
    </source>
</evidence>
<dbReference type="AlphaFoldDB" id="A0A2W5TQU6"/>
<proteinExistence type="predicted"/>
<evidence type="ECO:0000313" key="1">
    <source>
        <dbReference type="EMBL" id="PZR14956.1"/>
    </source>
</evidence>
<organism evidence="1 2">
    <name type="scientific">Archangium gephyra</name>
    <dbReference type="NCBI Taxonomy" id="48"/>
    <lineage>
        <taxon>Bacteria</taxon>
        <taxon>Pseudomonadati</taxon>
        <taxon>Myxococcota</taxon>
        <taxon>Myxococcia</taxon>
        <taxon>Myxococcales</taxon>
        <taxon>Cystobacterineae</taxon>
        <taxon>Archangiaceae</taxon>
        <taxon>Archangium</taxon>
    </lineage>
</organism>
<evidence type="ECO:0008006" key="3">
    <source>
        <dbReference type="Google" id="ProtNLM"/>
    </source>
</evidence>
<gene>
    <name evidence="1" type="ORF">DI536_09250</name>
</gene>